<feature type="domain" description="Glycosyltransferase 2-like" evidence="1">
    <location>
        <begin position="4"/>
        <end position="112"/>
    </location>
</feature>
<dbReference type="Gene3D" id="3.90.550.10">
    <property type="entry name" value="Spore Coat Polysaccharide Biosynthesis Protein SpsA, Chain A"/>
    <property type="match status" value="1"/>
</dbReference>
<accession>A0A1C7D6I0</accession>
<dbReference type="Proteomes" id="UP000092698">
    <property type="component" value="Chromosome"/>
</dbReference>
<evidence type="ECO:0000259" key="1">
    <source>
        <dbReference type="Pfam" id="PF00535"/>
    </source>
</evidence>
<dbReference type="InterPro" id="IPR001173">
    <property type="entry name" value="Glyco_trans_2-like"/>
</dbReference>
<sequence>MRISIALATFNGARFLAAQLQSLAAQSHPPFEIVIGDDGSRDETLAIIASFSAISDIPVRLLDGAGPSGPSANFARIAAACRGDVIAFCDQDDIWRADKLASLSRAFAAKPAPWVAVHDARIVDSEGEDTGLTLSGQARAAGEGTQALVAGCCMAFDARLQPAFAMQPFAMREHDAWLPGFAAHFGLANWTDDTLVDYRRHRDNVSQGWISQTAQASRLSPFADRLSRARREPIRGRLEAEELQLCAMLELGSGLRSELESEIGGARYGAGMESLWKDERAASLRLQAISEPALRRPFHIARAAASGAYRKGGLGSMIRDLLA</sequence>
<dbReference type="PANTHER" id="PTHR22916:SF3">
    <property type="entry name" value="UDP-GLCNAC:BETAGAL BETA-1,3-N-ACETYLGLUCOSAMINYLTRANSFERASE-LIKE PROTEIN 1"/>
    <property type="match status" value="1"/>
</dbReference>
<dbReference type="EMBL" id="CP016545">
    <property type="protein sequence ID" value="ANU06913.1"/>
    <property type="molecule type" value="Genomic_DNA"/>
</dbReference>
<dbReference type="GO" id="GO:0016758">
    <property type="term" value="F:hexosyltransferase activity"/>
    <property type="evidence" value="ECO:0007669"/>
    <property type="project" value="UniProtKB-ARBA"/>
</dbReference>
<dbReference type="STRING" id="645517.A6F65_00591"/>
<dbReference type="KEGG" id="anh:A6F65_00591"/>
<organism evidence="2 3">
    <name type="scientific">Paraurantiacibacter namhicola</name>
    <dbReference type="NCBI Taxonomy" id="645517"/>
    <lineage>
        <taxon>Bacteria</taxon>
        <taxon>Pseudomonadati</taxon>
        <taxon>Pseudomonadota</taxon>
        <taxon>Alphaproteobacteria</taxon>
        <taxon>Sphingomonadales</taxon>
        <taxon>Erythrobacteraceae</taxon>
        <taxon>Paraurantiacibacter</taxon>
    </lineage>
</organism>
<dbReference type="PANTHER" id="PTHR22916">
    <property type="entry name" value="GLYCOSYLTRANSFERASE"/>
    <property type="match status" value="1"/>
</dbReference>
<dbReference type="SUPFAM" id="SSF53448">
    <property type="entry name" value="Nucleotide-diphospho-sugar transferases"/>
    <property type="match status" value="1"/>
</dbReference>
<dbReference type="AlphaFoldDB" id="A0A1C7D6I0"/>
<dbReference type="InterPro" id="IPR029044">
    <property type="entry name" value="Nucleotide-diphossugar_trans"/>
</dbReference>
<protein>
    <submittedName>
        <fullName evidence="2">Spore coat polysaccharide biosynthesis protein SpsA</fullName>
    </submittedName>
</protein>
<proteinExistence type="predicted"/>
<dbReference type="Pfam" id="PF00535">
    <property type="entry name" value="Glycos_transf_2"/>
    <property type="match status" value="1"/>
</dbReference>
<keyword evidence="3" id="KW-1185">Reference proteome</keyword>
<reference evidence="2 3" key="1">
    <citation type="submission" date="2016-07" db="EMBL/GenBank/DDBJ databases">
        <title>Complete genome sequence of Altererythrobacter namhicola JCM 16345T, containing esterase-encoding genes.</title>
        <authorList>
            <person name="Cheng H."/>
            <person name="Wu Y.-H."/>
            <person name="Jian S.-L."/>
            <person name="Huo Y.-Y."/>
            <person name="Wang C.-S."/>
            <person name="Xu X.-W."/>
        </authorList>
    </citation>
    <scope>NUCLEOTIDE SEQUENCE [LARGE SCALE GENOMIC DNA]</scope>
    <source>
        <strain evidence="2 3">JCM 16345</strain>
    </source>
</reference>
<evidence type="ECO:0000313" key="2">
    <source>
        <dbReference type="EMBL" id="ANU06913.1"/>
    </source>
</evidence>
<gene>
    <name evidence="2" type="primary">spsA</name>
    <name evidence="2" type="ORF">A6F65_00591</name>
</gene>
<name>A0A1C7D6I0_9SPHN</name>
<evidence type="ECO:0000313" key="3">
    <source>
        <dbReference type="Proteomes" id="UP000092698"/>
    </source>
</evidence>
<dbReference type="PATRIC" id="fig|645517.4.peg.593"/>